<dbReference type="AlphaFoldDB" id="A0A1B2EJE4"/>
<evidence type="ECO:0000313" key="3">
    <source>
        <dbReference type="EMBL" id="ANY80094.1"/>
    </source>
</evidence>
<name>A0A1B2EJE4_9HYPH</name>
<feature type="region of interest" description="Disordered" evidence="1">
    <location>
        <begin position="73"/>
        <end position="97"/>
    </location>
</feature>
<evidence type="ECO:0000256" key="1">
    <source>
        <dbReference type="SAM" id="MobiDB-lite"/>
    </source>
</evidence>
<evidence type="ECO:0000256" key="2">
    <source>
        <dbReference type="SAM" id="SignalP"/>
    </source>
</evidence>
<feature type="signal peptide" evidence="2">
    <location>
        <begin position="1"/>
        <end position="23"/>
    </location>
</feature>
<proteinExistence type="predicted"/>
<feature type="chain" id="PRO_5008536192" description="Secreted protein" evidence="2">
    <location>
        <begin position="24"/>
        <end position="97"/>
    </location>
</feature>
<gene>
    <name evidence="3" type="ORF">BB934_19220</name>
</gene>
<sequence>MRIMVVAAIVSSLALPMAVSAEAQTRLPRTSPAERTTDDINRRIQQDQRILGVEQDVRSQSNRIRQNIERDRMFANPPPVPLPSRRGTCPAGSVSCF</sequence>
<feature type="region of interest" description="Disordered" evidence="1">
    <location>
        <begin position="22"/>
        <end position="41"/>
    </location>
</feature>
<protein>
    <recommendedName>
        <fullName evidence="4">Secreted protein</fullName>
    </recommendedName>
</protein>
<keyword evidence="2" id="KW-0732">Signal</keyword>
<evidence type="ECO:0008006" key="4">
    <source>
        <dbReference type="Google" id="ProtNLM"/>
    </source>
</evidence>
<dbReference type="RefSeq" id="WP_099511104.1">
    <property type="nucleotide sequence ID" value="NZ_CP016616.1"/>
</dbReference>
<reference evidence="3" key="1">
    <citation type="submission" date="2016-07" db="EMBL/GenBank/DDBJ databases">
        <title>Microvirga ossetica sp. nov. a new species of rhizobia isolated from root nodules of the legume species Vicia alpestris Steven originated from North Ossetia region in the Caucasus.</title>
        <authorList>
            <person name="Safronova V.I."/>
            <person name="Kuznetsova I.G."/>
            <person name="Sazanova A.L."/>
            <person name="Belimov A."/>
            <person name="Andronov E."/>
            <person name="Osledkin Y.S."/>
            <person name="Onishchuk O.P."/>
            <person name="Kurchak O.N."/>
            <person name="Shaposhnikov A.I."/>
            <person name="Willems A."/>
            <person name="Tikhonovich I.A."/>
        </authorList>
    </citation>
    <scope>NUCLEOTIDE SEQUENCE [LARGE SCALE GENOMIC DNA]</scope>
    <source>
        <strain evidence="3">V5/3M</strain>
    </source>
</reference>
<dbReference type="OrthoDB" id="8019925at2"/>
<dbReference type="EMBL" id="CP016616">
    <property type="protein sequence ID" value="ANY80094.1"/>
    <property type="molecule type" value="Genomic_DNA"/>
</dbReference>
<accession>A0A1B2EJE4</accession>
<organism evidence="3">
    <name type="scientific">Microvirga ossetica</name>
    <dbReference type="NCBI Taxonomy" id="1882682"/>
    <lineage>
        <taxon>Bacteria</taxon>
        <taxon>Pseudomonadati</taxon>
        <taxon>Pseudomonadota</taxon>
        <taxon>Alphaproteobacteria</taxon>
        <taxon>Hyphomicrobiales</taxon>
        <taxon>Methylobacteriaceae</taxon>
        <taxon>Microvirga</taxon>
    </lineage>
</organism>
<dbReference type="KEGG" id="moc:BB934_19220"/>